<dbReference type="GO" id="GO:0019221">
    <property type="term" value="P:cytokine-mediated signaling pathway"/>
    <property type="evidence" value="ECO:0007669"/>
    <property type="project" value="TreeGrafter"/>
</dbReference>
<reference evidence="6" key="1">
    <citation type="submission" date="2018-12" db="EMBL/GenBank/DDBJ databases">
        <authorList>
            <person name="Yazar S."/>
        </authorList>
    </citation>
    <scope>NUCLEOTIDE SEQUENCE [LARGE SCALE GENOMIC DNA]</scope>
</reference>
<protein>
    <recommendedName>
        <fullName evidence="4">Interleukin-1</fullName>
    </recommendedName>
</protein>
<accession>A0A4X2M0T7</accession>
<dbReference type="GO" id="GO:0002437">
    <property type="term" value="P:inflammatory response to antigenic stimulus"/>
    <property type="evidence" value="ECO:0007669"/>
    <property type="project" value="TreeGrafter"/>
</dbReference>
<reference evidence="5" key="2">
    <citation type="submission" date="2025-08" db="UniProtKB">
        <authorList>
            <consortium name="Ensembl"/>
        </authorList>
    </citation>
    <scope>IDENTIFICATION</scope>
</reference>
<dbReference type="GeneTree" id="ENSGT00950000182943"/>
<dbReference type="GO" id="GO:0005615">
    <property type="term" value="C:extracellular space"/>
    <property type="evidence" value="ECO:0007669"/>
    <property type="project" value="InterPro"/>
</dbReference>
<dbReference type="GO" id="GO:0005149">
    <property type="term" value="F:interleukin-1 receptor binding"/>
    <property type="evidence" value="ECO:0007669"/>
    <property type="project" value="UniProtKB-UniRule"/>
</dbReference>
<dbReference type="GO" id="GO:0071222">
    <property type="term" value="P:cellular response to lipopolysaccharide"/>
    <property type="evidence" value="ECO:0007669"/>
    <property type="project" value="TreeGrafter"/>
</dbReference>
<evidence type="ECO:0000256" key="1">
    <source>
        <dbReference type="ARBA" id="ARBA00004613"/>
    </source>
</evidence>
<name>A0A4X2M0T7_VOMUR</name>
<keyword evidence="3 4" id="KW-0964">Secreted</keyword>
<dbReference type="GO" id="GO:0010628">
    <property type="term" value="P:positive regulation of gene expression"/>
    <property type="evidence" value="ECO:0007669"/>
    <property type="project" value="TreeGrafter"/>
</dbReference>
<evidence type="ECO:0000256" key="4">
    <source>
        <dbReference type="RuleBase" id="RU003753"/>
    </source>
</evidence>
<dbReference type="InterPro" id="IPR003297">
    <property type="entry name" value="IL-1RA/IL-36"/>
</dbReference>
<dbReference type="SMART" id="SM00125">
    <property type="entry name" value="IL1"/>
    <property type="match status" value="1"/>
</dbReference>
<dbReference type="Pfam" id="PF00340">
    <property type="entry name" value="IL1"/>
    <property type="match status" value="1"/>
</dbReference>
<dbReference type="Gene3D" id="2.80.10.50">
    <property type="match status" value="1"/>
</dbReference>
<evidence type="ECO:0000256" key="3">
    <source>
        <dbReference type="ARBA" id="ARBA00022525"/>
    </source>
</evidence>
<dbReference type="PRINTS" id="PR01360">
    <property type="entry name" value="INTRLEUKIN1X"/>
</dbReference>
<keyword evidence="6" id="KW-1185">Reference proteome</keyword>
<evidence type="ECO:0000313" key="6">
    <source>
        <dbReference type="Proteomes" id="UP000314987"/>
    </source>
</evidence>
<dbReference type="AlphaFoldDB" id="A0A4X2M0T7"/>
<evidence type="ECO:0000256" key="2">
    <source>
        <dbReference type="ARBA" id="ARBA00010448"/>
    </source>
</evidence>
<dbReference type="Ensembl" id="ENSVURT00010031053.1">
    <property type="protein sequence ID" value="ENSVURP00010027270.1"/>
    <property type="gene ID" value="ENSVURG00010020870.1"/>
</dbReference>
<dbReference type="GO" id="GO:0005125">
    <property type="term" value="F:cytokine activity"/>
    <property type="evidence" value="ECO:0007669"/>
    <property type="project" value="UniProtKB-UniRule"/>
</dbReference>
<dbReference type="InterPro" id="IPR008996">
    <property type="entry name" value="IL1/FGF"/>
</dbReference>
<dbReference type="Proteomes" id="UP000314987">
    <property type="component" value="Unassembled WGS sequence"/>
</dbReference>
<dbReference type="InterPro" id="IPR000975">
    <property type="entry name" value="IL-1_fam"/>
</dbReference>
<dbReference type="SUPFAM" id="SSF50353">
    <property type="entry name" value="Cytokine"/>
    <property type="match status" value="1"/>
</dbReference>
<sequence>MHKPQHAKCPRLGQKPAYIYYLKKLPRTPQEVLPCRDDSLPKGKGQPIYLGIKASGFCLCCAMSGEQPTLQLVEKNIADLYKTPEAVKPFVFYLNQTGSTSTLESAAYSGWFISTSLYKNQPVTLTQNLRSQYNTDFFLKIENPKLEPHVST</sequence>
<comment type="subcellular location">
    <subcellularLocation>
        <location evidence="1 4">Secreted</location>
    </subcellularLocation>
</comment>
<dbReference type="PANTHER" id="PTHR10078">
    <property type="entry name" value="INTERLEUKIN-1 FAMILY MEMBER"/>
    <property type="match status" value="1"/>
</dbReference>
<dbReference type="STRING" id="29139.ENSVURP00010027270"/>
<organism evidence="5 6">
    <name type="scientific">Vombatus ursinus</name>
    <name type="common">Common wombat</name>
    <dbReference type="NCBI Taxonomy" id="29139"/>
    <lineage>
        <taxon>Eukaryota</taxon>
        <taxon>Metazoa</taxon>
        <taxon>Chordata</taxon>
        <taxon>Craniata</taxon>
        <taxon>Vertebrata</taxon>
        <taxon>Euteleostomi</taxon>
        <taxon>Mammalia</taxon>
        <taxon>Metatheria</taxon>
        <taxon>Diprotodontia</taxon>
        <taxon>Vombatidae</taxon>
        <taxon>Vombatus</taxon>
    </lineage>
</organism>
<dbReference type="PRINTS" id="PR00264">
    <property type="entry name" value="INTERLEUKIN1"/>
</dbReference>
<proteinExistence type="inferred from homology"/>
<dbReference type="PANTHER" id="PTHR10078:SF27">
    <property type="entry name" value="INTERLEUKIN-36 GAMMA"/>
    <property type="match status" value="1"/>
</dbReference>
<dbReference type="OMA" id="CYTRTIR"/>
<evidence type="ECO:0000313" key="5">
    <source>
        <dbReference type="Ensembl" id="ENSVURP00010027270.1"/>
    </source>
</evidence>
<comment type="similarity">
    <text evidence="2 4">Belongs to the IL-1 family.</text>
</comment>
<reference evidence="5" key="3">
    <citation type="submission" date="2025-09" db="UniProtKB">
        <authorList>
            <consortium name="Ensembl"/>
        </authorList>
    </citation>
    <scope>IDENTIFICATION</scope>
</reference>